<evidence type="ECO:0008006" key="10">
    <source>
        <dbReference type="Google" id="ProtNLM"/>
    </source>
</evidence>
<comment type="similarity">
    <text evidence="2">Belongs to the SURF4 family.</text>
</comment>
<evidence type="ECO:0000256" key="3">
    <source>
        <dbReference type="ARBA" id="ARBA00022692"/>
    </source>
</evidence>
<proteinExistence type="inferred from homology"/>
<keyword evidence="3 7" id="KW-0812">Transmembrane</keyword>
<feature type="transmembrane region" description="Helical" evidence="7">
    <location>
        <begin position="251"/>
        <end position="270"/>
    </location>
</feature>
<evidence type="ECO:0000256" key="4">
    <source>
        <dbReference type="ARBA" id="ARBA00022989"/>
    </source>
</evidence>
<dbReference type="Pfam" id="PF02077">
    <property type="entry name" value="SURF4"/>
    <property type="match status" value="2"/>
</dbReference>
<evidence type="ECO:0000256" key="5">
    <source>
        <dbReference type="ARBA" id="ARBA00023136"/>
    </source>
</evidence>
<accession>A0A3M7HL86</accession>
<evidence type="ECO:0000256" key="7">
    <source>
        <dbReference type="SAM" id="Phobius"/>
    </source>
</evidence>
<dbReference type="GO" id="GO:0016020">
    <property type="term" value="C:membrane"/>
    <property type="evidence" value="ECO:0007669"/>
    <property type="project" value="UniProtKB-SubCell"/>
</dbReference>
<dbReference type="InterPro" id="IPR002995">
    <property type="entry name" value="Surf4"/>
</dbReference>
<dbReference type="Proteomes" id="UP000269539">
    <property type="component" value="Unassembled WGS sequence"/>
</dbReference>
<feature type="transmembrane region" description="Helical" evidence="7">
    <location>
        <begin position="138"/>
        <end position="156"/>
    </location>
</feature>
<evidence type="ECO:0000256" key="2">
    <source>
        <dbReference type="ARBA" id="ARBA00006945"/>
    </source>
</evidence>
<feature type="transmembrane region" description="Helical" evidence="7">
    <location>
        <begin position="163"/>
        <end position="181"/>
    </location>
</feature>
<evidence type="ECO:0000313" key="8">
    <source>
        <dbReference type="EMBL" id="RMZ13936.1"/>
    </source>
</evidence>
<feature type="compositionally biased region" description="Low complexity" evidence="6">
    <location>
        <begin position="9"/>
        <end position="26"/>
    </location>
</feature>
<evidence type="ECO:0000313" key="9">
    <source>
        <dbReference type="Proteomes" id="UP000269539"/>
    </source>
</evidence>
<comment type="subcellular location">
    <subcellularLocation>
        <location evidence="1">Membrane</location>
        <topology evidence="1">Multi-pass membrane protein</topology>
    </subcellularLocation>
</comment>
<organism evidence="8 9">
    <name type="scientific">Hortaea werneckii</name>
    <name type="common">Black yeast</name>
    <name type="synonym">Cladosporium werneckii</name>
    <dbReference type="NCBI Taxonomy" id="91943"/>
    <lineage>
        <taxon>Eukaryota</taxon>
        <taxon>Fungi</taxon>
        <taxon>Dikarya</taxon>
        <taxon>Ascomycota</taxon>
        <taxon>Pezizomycotina</taxon>
        <taxon>Dothideomycetes</taxon>
        <taxon>Dothideomycetidae</taxon>
        <taxon>Mycosphaerellales</taxon>
        <taxon>Teratosphaeriaceae</taxon>
        <taxon>Hortaea</taxon>
    </lineage>
</organism>
<feature type="region of interest" description="Disordered" evidence="6">
    <location>
        <begin position="1"/>
        <end position="43"/>
    </location>
</feature>
<evidence type="ECO:0000256" key="1">
    <source>
        <dbReference type="ARBA" id="ARBA00004141"/>
    </source>
</evidence>
<feature type="transmembrane region" description="Helical" evidence="7">
    <location>
        <begin position="277"/>
        <end position="294"/>
    </location>
</feature>
<sequence length="332" mass="36951">MAQIRGTAGYHLGSQQQPQQYSSYGPGPSGMGGRSDATNDPSPLEAIRAQTSKIEDMLDTFSDPLKPYLPAIGRFLIVVTFLEDALRIITQWGDQLVYLHDYRHRMEAYERRAYGCSKGRDELTWIVCDTVPNGITHIFLITNVLAMTACSFLIIVRKYSEQAVAGLIAVVITQALGYGLIFDLNFFLRNLSVMGGLLMVLSDSWVRKKFAPAGLPQLDEKDRKMYFQLAGRVLLIFLFIGFVFAGDWTPGRVAVIAVGAVACVMVAVGFKAKWSAIILVMILSIFNILVNNFWTDFAKYDFFQILSIVGGLLLLVNMGPGQVSFDEKKKVY</sequence>
<feature type="transmembrane region" description="Helical" evidence="7">
    <location>
        <begin position="226"/>
        <end position="245"/>
    </location>
</feature>
<protein>
    <recommendedName>
        <fullName evidence="10">Surfeit locus protein 4</fullName>
    </recommendedName>
</protein>
<gene>
    <name evidence="8" type="ORF">D0864_00307</name>
</gene>
<keyword evidence="5 7" id="KW-0472">Membrane</keyword>
<dbReference type="VEuPathDB" id="FungiDB:BTJ68_08257"/>
<feature type="transmembrane region" description="Helical" evidence="7">
    <location>
        <begin position="300"/>
        <end position="320"/>
    </location>
</feature>
<dbReference type="EMBL" id="QWIO01000015">
    <property type="protein sequence ID" value="RMZ13936.1"/>
    <property type="molecule type" value="Genomic_DNA"/>
</dbReference>
<keyword evidence="4 7" id="KW-1133">Transmembrane helix</keyword>
<name>A0A3M7HL86_HORWE</name>
<evidence type="ECO:0000256" key="6">
    <source>
        <dbReference type="SAM" id="MobiDB-lite"/>
    </source>
</evidence>
<dbReference type="PROSITE" id="PS01339">
    <property type="entry name" value="SURF4"/>
    <property type="match status" value="1"/>
</dbReference>
<reference evidence="8 9" key="1">
    <citation type="journal article" date="2018" name="BMC Genomics">
        <title>Genomic evidence for intraspecific hybridization in a clonal and extremely halotolerant yeast.</title>
        <authorList>
            <person name="Gostincar C."/>
            <person name="Stajich J.E."/>
            <person name="Zupancic J."/>
            <person name="Zalar P."/>
            <person name="Gunde-Cimerman N."/>
        </authorList>
    </citation>
    <scope>NUCLEOTIDE SEQUENCE [LARGE SCALE GENOMIC DNA]</scope>
    <source>
        <strain evidence="8 9">EXF-10513</strain>
    </source>
</reference>
<comment type="caution">
    <text evidence="8">The sequence shown here is derived from an EMBL/GenBank/DDBJ whole genome shotgun (WGS) entry which is preliminary data.</text>
</comment>
<dbReference type="AlphaFoldDB" id="A0A3M7HL86"/>